<dbReference type="OrthoDB" id="9801888at2"/>
<dbReference type="InterPro" id="IPR014907">
    <property type="entry name" value="BT4734-like_N"/>
</dbReference>
<comment type="caution">
    <text evidence="2">The sequence shown here is derived from an EMBL/GenBank/DDBJ whole genome shotgun (WGS) entry which is preliminary data.</text>
</comment>
<accession>A0A4Y8AVF1</accession>
<dbReference type="EMBL" id="SNQI01000001">
    <property type="protein sequence ID" value="TEW76523.1"/>
    <property type="molecule type" value="Genomic_DNA"/>
</dbReference>
<dbReference type="Proteomes" id="UP000298517">
    <property type="component" value="Unassembled WGS sequence"/>
</dbReference>
<keyword evidence="3" id="KW-1185">Reference proteome</keyword>
<evidence type="ECO:0000259" key="1">
    <source>
        <dbReference type="Pfam" id="PF08800"/>
    </source>
</evidence>
<gene>
    <name evidence="2" type="ORF">E2488_01345</name>
</gene>
<dbReference type="AlphaFoldDB" id="A0A4Y8AVF1"/>
<dbReference type="Pfam" id="PF08800">
    <property type="entry name" value="BT4734-like_N"/>
    <property type="match status" value="1"/>
</dbReference>
<evidence type="ECO:0000313" key="2">
    <source>
        <dbReference type="EMBL" id="TEW76523.1"/>
    </source>
</evidence>
<name>A0A4Y8AVF1_9FLAO</name>
<sequence>MLNREAILDKTQCGIKIYAFVLRQFYPNKTVLTLSGKDCRITKNPYNSNKETLAISIVNNVAIYTDIELKNFKGDTFDFAQLYFKTTTENELLTKISEALHLRLNTEKKPEPNWLDEPDDTWYALSSFYKAPIRNVYPYKKLKLHEIHSLITSDKYKENTLKLREIKDVKEKRKFKANNFDYVTFSGEFERRNDTNLIKHSSLITIDFDHLPNINEVKKQLLEDAYFETELLFTSPSGDGLKWIIKIDLSKATHQEFFKAIANYLQHTYKLEVDQSGKDISRACFLSYDPEAFLHKKHSI</sequence>
<protein>
    <submittedName>
        <fullName evidence="2">VirE protein</fullName>
    </submittedName>
</protein>
<feature type="domain" description="BT4734-like N-terminal" evidence="1">
    <location>
        <begin position="180"/>
        <end position="293"/>
    </location>
</feature>
<proteinExistence type="predicted"/>
<dbReference type="RefSeq" id="WP_134246535.1">
    <property type="nucleotide sequence ID" value="NZ_SNQI01000001.1"/>
</dbReference>
<evidence type="ECO:0000313" key="3">
    <source>
        <dbReference type="Proteomes" id="UP000298517"/>
    </source>
</evidence>
<reference evidence="2 3" key="1">
    <citation type="journal article" date="2011" name="J. Microbiol.">
        <title>Gramella jeungdoensis sp. nov., isolated from a solar saltern in Korea.</title>
        <authorList>
            <person name="Joung Y."/>
            <person name="Kim H."/>
            <person name="Jang T."/>
            <person name="Ahn T.S."/>
            <person name="Joh K."/>
        </authorList>
    </citation>
    <scope>NUCLEOTIDE SEQUENCE [LARGE SCALE GENOMIC DNA]</scope>
    <source>
        <strain evidence="2 3">KCTC 23123</strain>
    </source>
</reference>
<organism evidence="2 3">
    <name type="scientific">Gramella jeungdoensis</name>
    <dbReference type="NCBI Taxonomy" id="708091"/>
    <lineage>
        <taxon>Bacteria</taxon>
        <taxon>Pseudomonadati</taxon>
        <taxon>Bacteroidota</taxon>
        <taxon>Flavobacteriia</taxon>
        <taxon>Flavobacteriales</taxon>
        <taxon>Flavobacteriaceae</taxon>
        <taxon>Christiangramia</taxon>
    </lineage>
</organism>